<comment type="caution">
    <text evidence="1">The sequence shown here is derived from an EMBL/GenBank/DDBJ whole genome shotgun (WGS) entry which is preliminary data.</text>
</comment>
<name>A0AAD7VY32_9TELE</name>
<dbReference type="Proteomes" id="UP001221898">
    <property type="component" value="Unassembled WGS sequence"/>
</dbReference>
<organism evidence="1 2">
    <name type="scientific">Aldrovandia affinis</name>
    <dbReference type="NCBI Taxonomy" id="143900"/>
    <lineage>
        <taxon>Eukaryota</taxon>
        <taxon>Metazoa</taxon>
        <taxon>Chordata</taxon>
        <taxon>Craniata</taxon>
        <taxon>Vertebrata</taxon>
        <taxon>Euteleostomi</taxon>
        <taxon>Actinopterygii</taxon>
        <taxon>Neopterygii</taxon>
        <taxon>Teleostei</taxon>
        <taxon>Notacanthiformes</taxon>
        <taxon>Halosauridae</taxon>
        <taxon>Aldrovandia</taxon>
    </lineage>
</organism>
<keyword evidence="2" id="KW-1185">Reference proteome</keyword>
<gene>
    <name evidence="1" type="ORF">AAFF_G00069860</name>
</gene>
<dbReference type="PROSITE" id="PS51257">
    <property type="entry name" value="PROKAR_LIPOPROTEIN"/>
    <property type="match status" value="1"/>
</dbReference>
<proteinExistence type="predicted"/>
<evidence type="ECO:0000313" key="1">
    <source>
        <dbReference type="EMBL" id="KAJ8355332.1"/>
    </source>
</evidence>
<sequence length="155" mass="16540">MISSLKASSYPKTCVASGIGSLGPTVVAACRNDQRDNDSRAARRAEVLSFCSRGDLAVDGWHGARDRMTAAGTRFGSVVVKCQYPRRPRTFLVRTVVKTGAAPPGDLVGEVAPVQDIVYLSVPAGQGRPLPLVLSGDTVRPHWDSHCAARWKLAP</sequence>
<evidence type="ECO:0000313" key="2">
    <source>
        <dbReference type="Proteomes" id="UP001221898"/>
    </source>
</evidence>
<protein>
    <submittedName>
        <fullName evidence="1">Uncharacterized protein</fullName>
    </submittedName>
</protein>
<dbReference type="AlphaFoldDB" id="A0AAD7VY32"/>
<accession>A0AAD7VY32</accession>
<dbReference type="EMBL" id="JAINUG010001413">
    <property type="protein sequence ID" value="KAJ8355332.1"/>
    <property type="molecule type" value="Genomic_DNA"/>
</dbReference>
<reference evidence="1" key="1">
    <citation type="journal article" date="2023" name="Science">
        <title>Genome structures resolve the early diversification of teleost fishes.</title>
        <authorList>
            <person name="Parey E."/>
            <person name="Louis A."/>
            <person name="Montfort J."/>
            <person name="Bouchez O."/>
            <person name="Roques C."/>
            <person name="Iampietro C."/>
            <person name="Lluch J."/>
            <person name="Castinel A."/>
            <person name="Donnadieu C."/>
            <person name="Desvignes T."/>
            <person name="Floi Bucao C."/>
            <person name="Jouanno E."/>
            <person name="Wen M."/>
            <person name="Mejri S."/>
            <person name="Dirks R."/>
            <person name="Jansen H."/>
            <person name="Henkel C."/>
            <person name="Chen W.J."/>
            <person name="Zahm M."/>
            <person name="Cabau C."/>
            <person name="Klopp C."/>
            <person name="Thompson A.W."/>
            <person name="Robinson-Rechavi M."/>
            <person name="Braasch I."/>
            <person name="Lecointre G."/>
            <person name="Bobe J."/>
            <person name="Postlethwait J.H."/>
            <person name="Berthelot C."/>
            <person name="Roest Crollius H."/>
            <person name="Guiguen Y."/>
        </authorList>
    </citation>
    <scope>NUCLEOTIDE SEQUENCE</scope>
    <source>
        <strain evidence="1">NC1722</strain>
    </source>
</reference>